<reference evidence="9" key="1">
    <citation type="submission" date="2009-09" db="EMBL/GenBank/DDBJ databases">
        <title>The complete chromosome of Desulfohalobium retbaense DSM 5692.</title>
        <authorList>
            <consortium name="US DOE Joint Genome Institute (JGI-PGF)"/>
            <person name="Lucas S."/>
            <person name="Copeland A."/>
            <person name="Lapidus A."/>
            <person name="Glavina del Rio T."/>
            <person name="Dalin E."/>
            <person name="Tice H."/>
            <person name="Bruce D."/>
            <person name="Goodwin L."/>
            <person name="Pitluck S."/>
            <person name="Kyrpides N."/>
            <person name="Mavromatis K."/>
            <person name="Ivanova N."/>
            <person name="Mikhailova N."/>
            <person name="Munk A.C."/>
            <person name="Brettin T."/>
            <person name="Detter J.C."/>
            <person name="Han C."/>
            <person name="Tapia R."/>
            <person name="Larimer F."/>
            <person name="Land M."/>
            <person name="Hauser L."/>
            <person name="Markowitz V."/>
            <person name="Cheng J.-F."/>
            <person name="Hugenholtz P."/>
            <person name="Woyke T."/>
            <person name="Wu D."/>
            <person name="Spring S."/>
            <person name="Klenk H.-P."/>
            <person name="Eisen J.A."/>
        </authorList>
    </citation>
    <scope>NUCLEOTIDE SEQUENCE [LARGE SCALE GENOMIC DNA]</scope>
    <source>
        <strain evidence="9">DSM 5692</strain>
    </source>
</reference>
<dbReference type="EMBL" id="CP001734">
    <property type="protein sequence ID" value="ACV68084.1"/>
    <property type="molecule type" value="Genomic_DNA"/>
</dbReference>
<dbReference type="NCBIfam" id="NF005624">
    <property type="entry name" value="PRK07375.2-3"/>
    <property type="match status" value="1"/>
</dbReference>
<dbReference type="InterPro" id="IPR050601">
    <property type="entry name" value="CPA3_antiporter_subunitC"/>
</dbReference>
<dbReference type="Gene3D" id="1.10.287.3510">
    <property type="match status" value="1"/>
</dbReference>
<dbReference type="GO" id="GO:0005886">
    <property type="term" value="C:plasma membrane"/>
    <property type="evidence" value="ECO:0007669"/>
    <property type="project" value="UniProtKB-SubCell"/>
</dbReference>
<keyword evidence="3" id="KW-1003">Cell membrane</keyword>
<accession>C8X0Y7</accession>
<keyword evidence="6 7" id="KW-0472">Membrane</keyword>
<dbReference type="PANTHER" id="PTHR34583">
    <property type="entry name" value="ANTIPORTER SUBUNIT MNHC2-RELATED"/>
    <property type="match status" value="1"/>
</dbReference>
<dbReference type="KEGG" id="drt:Dret_0792"/>
<evidence type="ECO:0000313" key="9">
    <source>
        <dbReference type="Proteomes" id="UP000001052"/>
    </source>
</evidence>
<dbReference type="Pfam" id="PF00420">
    <property type="entry name" value="Oxidored_q2"/>
    <property type="match status" value="1"/>
</dbReference>
<sequence>MDAILSTLLGKYNYWIYIALMMLGLWAIIAKNNLIKKIIGLNIFQTGIILFYISISAKKDATIPILMHHGGHGGHEAIHAVNYVNPLPQVLMLTAIVVSVATLGVALALSIRLYQRYKSLEEDEILTQLREEQ</sequence>
<dbReference type="RefSeq" id="WP_015751242.1">
    <property type="nucleotide sequence ID" value="NC_013223.1"/>
</dbReference>
<dbReference type="STRING" id="485915.Dret_0792"/>
<feature type="transmembrane region" description="Helical" evidence="7">
    <location>
        <begin position="12"/>
        <end position="29"/>
    </location>
</feature>
<dbReference type="InterPro" id="IPR039428">
    <property type="entry name" value="NUOK/Mnh_C1-like"/>
</dbReference>
<evidence type="ECO:0000313" key="8">
    <source>
        <dbReference type="EMBL" id="ACV68084.1"/>
    </source>
</evidence>
<evidence type="ECO:0000256" key="3">
    <source>
        <dbReference type="ARBA" id="ARBA00022475"/>
    </source>
</evidence>
<reference evidence="8 9" key="2">
    <citation type="journal article" date="2010" name="Stand. Genomic Sci.">
        <title>Complete genome sequence of Desulfohalobium retbaense type strain (HR(100)).</title>
        <authorList>
            <person name="Spring S."/>
            <person name="Nolan M."/>
            <person name="Lapidus A."/>
            <person name="Glavina Del Rio T."/>
            <person name="Copeland A."/>
            <person name="Tice H."/>
            <person name="Cheng J.F."/>
            <person name="Lucas S."/>
            <person name="Land M."/>
            <person name="Chen F."/>
            <person name="Bruce D."/>
            <person name="Goodwin L."/>
            <person name="Pitluck S."/>
            <person name="Ivanova N."/>
            <person name="Mavromatis K."/>
            <person name="Mikhailova N."/>
            <person name="Pati A."/>
            <person name="Chen A."/>
            <person name="Palaniappan K."/>
            <person name="Hauser L."/>
            <person name="Chang Y.J."/>
            <person name="Jeffries C.D."/>
            <person name="Munk C."/>
            <person name="Kiss H."/>
            <person name="Chain P."/>
            <person name="Han C."/>
            <person name="Brettin T."/>
            <person name="Detter J.C."/>
            <person name="Schuler E."/>
            <person name="Goker M."/>
            <person name="Rohde M."/>
            <person name="Bristow J."/>
            <person name="Eisen J.A."/>
            <person name="Markowitz V."/>
            <person name="Hugenholtz P."/>
            <person name="Kyrpides N.C."/>
            <person name="Klenk H.P."/>
        </authorList>
    </citation>
    <scope>NUCLEOTIDE SEQUENCE [LARGE SCALE GENOMIC DNA]</scope>
    <source>
        <strain evidence="8 9">DSM 5692</strain>
    </source>
</reference>
<evidence type="ECO:0000256" key="2">
    <source>
        <dbReference type="ARBA" id="ARBA00010388"/>
    </source>
</evidence>
<evidence type="ECO:0000256" key="4">
    <source>
        <dbReference type="ARBA" id="ARBA00022692"/>
    </source>
</evidence>
<evidence type="ECO:0000256" key="5">
    <source>
        <dbReference type="ARBA" id="ARBA00022989"/>
    </source>
</evidence>
<dbReference type="eggNOG" id="COG1006">
    <property type="taxonomic scope" value="Bacteria"/>
</dbReference>
<dbReference type="OrthoDB" id="9799219at2"/>
<name>C8X0Y7_DESRD</name>
<protein>
    <submittedName>
        <fullName evidence="8">NADH-ubiquinone oxidoreductase chain 4L</fullName>
    </submittedName>
</protein>
<comment type="subcellular location">
    <subcellularLocation>
        <location evidence="1">Cell membrane</location>
        <topology evidence="1">Multi-pass membrane protein</topology>
    </subcellularLocation>
</comment>
<evidence type="ECO:0000256" key="6">
    <source>
        <dbReference type="ARBA" id="ARBA00023136"/>
    </source>
</evidence>
<proteinExistence type="inferred from homology"/>
<evidence type="ECO:0000256" key="1">
    <source>
        <dbReference type="ARBA" id="ARBA00004651"/>
    </source>
</evidence>
<feature type="transmembrane region" description="Helical" evidence="7">
    <location>
        <begin position="90"/>
        <end position="111"/>
    </location>
</feature>
<dbReference type="Proteomes" id="UP000001052">
    <property type="component" value="Chromosome"/>
</dbReference>
<feature type="transmembrane region" description="Helical" evidence="7">
    <location>
        <begin position="38"/>
        <end position="57"/>
    </location>
</feature>
<evidence type="ECO:0000256" key="7">
    <source>
        <dbReference type="SAM" id="Phobius"/>
    </source>
</evidence>
<organism evidence="8 9">
    <name type="scientific">Desulfohalobium retbaense (strain ATCC 49708 / DSM 5692 / JCM 16813 / HR100)</name>
    <dbReference type="NCBI Taxonomy" id="485915"/>
    <lineage>
        <taxon>Bacteria</taxon>
        <taxon>Pseudomonadati</taxon>
        <taxon>Thermodesulfobacteriota</taxon>
        <taxon>Desulfovibrionia</taxon>
        <taxon>Desulfovibrionales</taxon>
        <taxon>Desulfohalobiaceae</taxon>
        <taxon>Desulfohalobium</taxon>
    </lineage>
</organism>
<keyword evidence="9" id="KW-1185">Reference proteome</keyword>
<keyword evidence="5 7" id="KW-1133">Transmembrane helix</keyword>
<comment type="similarity">
    <text evidence="2">Belongs to the CPA3 antiporters (TC 2.A.63) subunit C family.</text>
</comment>
<gene>
    <name evidence="8" type="ordered locus">Dret_0792</name>
</gene>
<dbReference type="AlphaFoldDB" id="C8X0Y7"/>
<dbReference type="HOGENOM" id="CLU_082058_2_0_7"/>
<dbReference type="PANTHER" id="PTHR34583:SF2">
    <property type="entry name" value="ANTIPORTER SUBUNIT MNHC2-RELATED"/>
    <property type="match status" value="1"/>
</dbReference>
<keyword evidence="4 7" id="KW-0812">Transmembrane</keyword>